<dbReference type="Pfam" id="PF05787">
    <property type="entry name" value="PhoX"/>
    <property type="match status" value="1"/>
</dbReference>
<dbReference type="InterPro" id="IPR008557">
    <property type="entry name" value="PhoX"/>
</dbReference>
<name>A0A8J3KJH5_9ACTN</name>
<accession>A0A8J3KJH5</accession>
<evidence type="ECO:0000313" key="1">
    <source>
        <dbReference type="EMBL" id="GIG03773.1"/>
    </source>
</evidence>
<reference evidence="1 2" key="1">
    <citation type="submission" date="2021-01" db="EMBL/GenBank/DDBJ databases">
        <title>Whole genome shotgun sequence of Catellatospora coxensis NBRC 107359.</title>
        <authorList>
            <person name="Komaki H."/>
            <person name="Tamura T."/>
        </authorList>
    </citation>
    <scope>NUCLEOTIDE SEQUENCE [LARGE SCALE GENOMIC DNA]</scope>
    <source>
        <strain evidence="1 2">NBRC 107359</strain>
    </source>
</reference>
<dbReference type="PANTHER" id="PTHR35399">
    <property type="entry name" value="SLR8030 PROTEIN"/>
    <property type="match status" value="1"/>
</dbReference>
<gene>
    <name evidence="1" type="ORF">Cco03nite_04730</name>
</gene>
<evidence type="ECO:0000313" key="2">
    <source>
        <dbReference type="Proteomes" id="UP000630887"/>
    </source>
</evidence>
<organism evidence="1 2">
    <name type="scientific">Catellatospora coxensis</name>
    <dbReference type="NCBI Taxonomy" id="310354"/>
    <lineage>
        <taxon>Bacteria</taxon>
        <taxon>Bacillati</taxon>
        <taxon>Actinomycetota</taxon>
        <taxon>Actinomycetes</taxon>
        <taxon>Micromonosporales</taxon>
        <taxon>Micromonosporaceae</taxon>
        <taxon>Catellatospora</taxon>
    </lineage>
</organism>
<dbReference type="Proteomes" id="UP000630887">
    <property type="component" value="Unassembled WGS sequence"/>
</dbReference>
<proteinExistence type="predicted"/>
<protein>
    <submittedName>
        <fullName evidence="1">Uncharacterized protein</fullName>
    </submittedName>
</protein>
<dbReference type="EMBL" id="BONI01000002">
    <property type="protein sequence ID" value="GIG03773.1"/>
    <property type="molecule type" value="Genomic_DNA"/>
</dbReference>
<sequence>MTRPFTTDRRPSLPATAWPLVGPTDHDGTAVIVGWGDAVLPATPSSGLTELDPLLQEGQCGFDSAVLAVLPLRGRGRALLVLGHASAGLAAASAAVGGLSSTQRARLLQAAQGVSVIEVEQAGPDRRWRMRHPRNHGYNRRLGTTTAIACTGPVPELAASPGVGPAGVWAPAGGTATAWGTVLLAESPACNVHRGVGPPPGRSCCGWVVEIDPFDPHSVPRRHTALGRARYAGVLAATTAAGRPVVHLRERGGLLLRFTSCRRASRGIGATDRARNAGLLHDGTLAVARLDRPPTSRANGGGTWLPLVSVGVSAVAGMSAAQVLADTSGAARAVGATTITEAVQLPIVGLRRSPGGAEHEEQVIELDDTGASSFTWRVRHAVDPLTPVLSNRRPAGLFHAASGTAFLSSVPPAATSMTTRVGVRAVPL</sequence>
<dbReference type="AlphaFoldDB" id="A0A8J3KJH5"/>
<comment type="caution">
    <text evidence="1">The sequence shown here is derived from an EMBL/GenBank/DDBJ whole genome shotgun (WGS) entry which is preliminary data.</text>
</comment>
<dbReference type="RefSeq" id="WP_203688233.1">
    <property type="nucleotide sequence ID" value="NZ_BAAALC010000001.1"/>
</dbReference>
<dbReference type="PANTHER" id="PTHR35399:SF2">
    <property type="entry name" value="DUF839 DOMAIN-CONTAINING PROTEIN"/>
    <property type="match status" value="1"/>
</dbReference>
<keyword evidence="2" id="KW-1185">Reference proteome</keyword>